<keyword evidence="16" id="KW-1185">Reference proteome</keyword>
<feature type="domain" description="Protein HGH1 N-terminal" evidence="13">
    <location>
        <begin position="94"/>
        <end position="277"/>
    </location>
</feature>
<feature type="compositionally biased region" description="Basic residues" evidence="11">
    <location>
        <begin position="515"/>
        <end position="535"/>
    </location>
</feature>
<gene>
    <name evidence="15" type="ORF">PCAMFM013_S013g000325</name>
</gene>
<feature type="transmembrane region" description="Helical" evidence="12">
    <location>
        <begin position="818"/>
        <end position="843"/>
    </location>
</feature>
<feature type="transmembrane region" description="Helical" evidence="12">
    <location>
        <begin position="1086"/>
        <end position="1109"/>
    </location>
</feature>
<evidence type="ECO:0000256" key="4">
    <source>
        <dbReference type="ARBA" id="ARBA00014076"/>
    </source>
</evidence>
<feature type="compositionally biased region" description="Acidic residues" evidence="11">
    <location>
        <begin position="576"/>
        <end position="588"/>
    </location>
</feature>
<feature type="transmembrane region" description="Helical" evidence="12">
    <location>
        <begin position="724"/>
        <end position="742"/>
    </location>
</feature>
<evidence type="ECO:0000313" key="15">
    <source>
        <dbReference type="EMBL" id="CRL25082.1"/>
    </source>
</evidence>
<feature type="transmembrane region" description="Helical" evidence="12">
    <location>
        <begin position="1240"/>
        <end position="1258"/>
    </location>
</feature>
<evidence type="ECO:0000256" key="6">
    <source>
        <dbReference type="ARBA" id="ARBA00022692"/>
    </source>
</evidence>
<proteinExistence type="inferred from homology"/>
<feature type="transmembrane region" description="Helical" evidence="12">
    <location>
        <begin position="754"/>
        <end position="772"/>
    </location>
</feature>
<protein>
    <recommendedName>
        <fullName evidence="4">Protein HGH1 homolog</fullName>
    </recommendedName>
</protein>
<dbReference type="InterPro" id="IPR011989">
    <property type="entry name" value="ARM-like"/>
</dbReference>
<dbReference type="NCBIfam" id="TIGR00727">
    <property type="entry name" value="ISP4_OPT"/>
    <property type="match status" value="1"/>
</dbReference>
<dbReference type="InterPro" id="IPR004648">
    <property type="entry name" value="Oligpept_transpt"/>
</dbReference>
<evidence type="ECO:0000256" key="9">
    <source>
        <dbReference type="ARBA" id="ARBA00022989"/>
    </source>
</evidence>
<evidence type="ECO:0000256" key="8">
    <source>
        <dbReference type="ARBA" id="ARBA00022927"/>
    </source>
</evidence>
<dbReference type="SUPFAM" id="SSF48371">
    <property type="entry name" value="ARM repeat"/>
    <property type="match status" value="1"/>
</dbReference>
<organism evidence="15 16">
    <name type="scientific">Penicillium camemberti (strain FM 013)</name>
    <dbReference type="NCBI Taxonomy" id="1429867"/>
    <lineage>
        <taxon>Eukaryota</taxon>
        <taxon>Fungi</taxon>
        <taxon>Dikarya</taxon>
        <taxon>Ascomycota</taxon>
        <taxon>Pezizomycotina</taxon>
        <taxon>Eurotiomycetes</taxon>
        <taxon>Eurotiomycetidae</taxon>
        <taxon>Eurotiales</taxon>
        <taxon>Aspergillaceae</taxon>
        <taxon>Penicillium</taxon>
    </lineage>
</organism>
<name>A0A0G4PFJ6_PENC3</name>
<evidence type="ECO:0000313" key="16">
    <source>
        <dbReference type="Proteomes" id="UP000053732"/>
    </source>
</evidence>
<dbReference type="GO" id="GO:0015031">
    <property type="term" value="P:protein transport"/>
    <property type="evidence" value="ECO:0007669"/>
    <property type="project" value="UniProtKB-KW"/>
</dbReference>
<dbReference type="Pfam" id="PF04064">
    <property type="entry name" value="DUF384"/>
    <property type="match status" value="1"/>
</dbReference>
<dbReference type="GO" id="GO:0016020">
    <property type="term" value="C:membrane"/>
    <property type="evidence" value="ECO:0007669"/>
    <property type="project" value="UniProtKB-SubCell"/>
</dbReference>
<feature type="transmembrane region" description="Helical" evidence="12">
    <location>
        <begin position="1059"/>
        <end position="1080"/>
    </location>
</feature>
<feature type="transmembrane region" description="Helical" evidence="12">
    <location>
        <begin position="1168"/>
        <end position="1192"/>
    </location>
</feature>
<dbReference type="Pfam" id="PF04063">
    <property type="entry name" value="DUF383"/>
    <property type="match status" value="1"/>
</dbReference>
<feature type="transmembrane region" description="Helical" evidence="12">
    <location>
        <begin position="888"/>
        <end position="912"/>
    </location>
</feature>
<dbReference type="InterPro" id="IPR004813">
    <property type="entry name" value="OPT"/>
</dbReference>
<dbReference type="Gene3D" id="1.25.10.10">
    <property type="entry name" value="Leucine-rich Repeat Variant"/>
    <property type="match status" value="1"/>
</dbReference>
<keyword evidence="6 12" id="KW-0812">Transmembrane</keyword>
<feature type="region of interest" description="Disordered" evidence="11">
    <location>
        <begin position="333"/>
        <end position="353"/>
    </location>
</feature>
<feature type="transmembrane region" description="Helical" evidence="12">
    <location>
        <begin position="1287"/>
        <end position="1303"/>
    </location>
</feature>
<evidence type="ECO:0000256" key="11">
    <source>
        <dbReference type="SAM" id="MobiDB-lite"/>
    </source>
</evidence>
<evidence type="ECO:0000256" key="2">
    <source>
        <dbReference type="ARBA" id="ARBA00006712"/>
    </source>
</evidence>
<dbReference type="NCBIfam" id="TIGR00728">
    <property type="entry name" value="OPT_sfam"/>
    <property type="match status" value="1"/>
</dbReference>
<dbReference type="Pfam" id="PF03169">
    <property type="entry name" value="OPT"/>
    <property type="match status" value="1"/>
</dbReference>
<evidence type="ECO:0000256" key="12">
    <source>
        <dbReference type="SAM" id="Phobius"/>
    </source>
</evidence>
<dbReference type="InterPro" id="IPR007206">
    <property type="entry name" value="Protein_HGH1_C"/>
</dbReference>
<feature type="region of interest" description="Disordered" evidence="11">
    <location>
        <begin position="407"/>
        <end position="440"/>
    </location>
</feature>
<keyword evidence="8" id="KW-0653">Protein transport</keyword>
<comment type="subcellular location">
    <subcellularLocation>
        <location evidence="1">Membrane</location>
        <topology evidence="1">Multi-pass membrane protein</topology>
    </subcellularLocation>
</comment>
<evidence type="ECO:0000256" key="3">
    <source>
        <dbReference type="ARBA" id="ARBA00008807"/>
    </source>
</evidence>
<keyword evidence="7" id="KW-0571">Peptide transport</keyword>
<dbReference type="InterPro" id="IPR016024">
    <property type="entry name" value="ARM-type_fold"/>
</dbReference>
<reference evidence="15 16" key="1">
    <citation type="journal article" date="2014" name="Nat. Commun.">
        <title>Multiple recent horizontal transfers of a large genomic region in cheese making fungi.</title>
        <authorList>
            <person name="Cheeseman K."/>
            <person name="Ropars J."/>
            <person name="Renault P."/>
            <person name="Dupont J."/>
            <person name="Gouzy J."/>
            <person name="Branca A."/>
            <person name="Abraham A.L."/>
            <person name="Ceppi M."/>
            <person name="Conseiller E."/>
            <person name="Debuchy R."/>
            <person name="Malagnac F."/>
            <person name="Goarin A."/>
            <person name="Silar P."/>
            <person name="Lacoste S."/>
            <person name="Sallet E."/>
            <person name="Bensimon A."/>
            <person name="Giraud T."/>
            <person name="Brygoo Y."/>
        </authorList>
    </citation>
    <scope>NUCLEOTIDE SEQUENCE [LARGE SCALE GENOMIC DNA]</scope>
    <source>
        <strain evidence="16">FM 013</strain>
    </source>
</reference>
<evidence type="ECO:0000256" key="10">
    <source>
        <dbReference type="ARBA" id="ARBA00023136"/>
    </source>
</evidence>
<feature type="region of interest" description="Disordered" evidence="11">
    <location>
        <begin position="467"/>
        <end position="607"/>
    </location>
</feature>
<keyword evidence="10 12" id="KW-0472">Membrane</keyword>
<dbReference type="PANTHER" id="PTHR22601">
    <property type="entry name" value="ISP4 LIKE PROTEIN"/>
    <property type="match status" value="1"/>
</dbReference>
<feature type="domain" description="Protein HGH1 C-terminal" evidence="14">
    <location>
        <begin position="283"/>
        <end position="337"/>
    </location>
</feature>
<keyword evidence="5" id="KW-0813">Transport</keyword>
<dbReference type="EMBL" id="HG793146">
    <property type="protein sequence ID" value="CRL25082.1"/>
    <property type="molecule type" value="Genomic_DNA"/>
</dbReference>
<evidence type="ECO:0000259" key="14">
    <source>
        <dbReference type="Pfam" id="PF04064"/>
    </source>
</evidence>
<evidence type="ECO:0000259" key="13">
    <source>
        <dbReference type="Pfam" id="PF04063"/>
    </source>
</evidence>
<feature type="transmembrane region" description="Helical" evidence="12">
    <location>
        <begin position="1315"/>
        <end position="1339"/>
    </location>
</feature>
<comment type="similarity">
    <text evidence="3">Belongs to the oligopeptide OPT transporter family.</text>
</comment>
<dbReference type="GO" id="GO:0035673">
    <property type="term" value="F:oligopeptide transmembrane transporter activity"/>
    <property type="evidence" value="ECO:0007669"/>
    <property type="project" value="InterPro"/>
</dbReference>
<accession>A0A0G4PFJ6</accession>
<keyword evidence="9 12" id="KW-1133">Transmembrane helix</keyword>
<dbReference type="InterPro" id="IPR007205">
    <property type="entry name" value="Protein_HGH1_N"/>
</dbReference>
<evidence type="ECO:0000256" key="1">
    <source>
        <dbReference type="ARBA" id="ARBA00004141"/>
    </source>
</evidence>
<comment type="similarity">
    <text evidence="2">Belongs to the HGH1 family.</text>
</comment>
<evidence type="ECO:0000256" key="5">
    <source>
        <dbReference type="ARBA" id="ARBA00022448"/>
    </source>
</evidence>
<feature type="transmembrane region" description="Helical" evidence="12">
    <location>
        <begin position="778"/>
        <end position="797"/>
    </location>
</feature>
<dbReference type="Proteomes" id="UP000053732">
    <property type="component" value="Unassembled WGS sequence"/>
</dbReference>
<sequence length="1376" mass="154159">MPTELEELVEFLHHGNTQIRQIACENLVGFSTAQPDLFKRHQLLPVRDLKLLARDYTPIAKNALTILVNLSADEEVLKLLAEDEKFIETLLSKLTNPKEPNADEVAMLLANLVKSDKLHDLFSLKRKIPESVSTSENAIDQVMDCFVKGAEGGLNKHANYDYLSYLFADLSQTEKGRAYFTQRQEYDGVVPITKLTVFTEHKSDIRRKGVASTIKNVAFEIESHPMLFDEDGANLLPYLLLPLAGPEELSDEDTADMLPDLQLLPPDKQRDSDTTIITTHLETLLLLTTTREGRDKMRAVKVYPLIRETHMHVEDENVTEACDRLVQVLMRDEEGEGEGEPEQPQVEAPQNEDEKVVELEDKSADVGGAVQLRGGTTVFHHPPTITSANIPLRTRKLSCPEAPRRKWLPAESDRTDSTFDDCASDNGNYPEIDNLPPDVNPDTGIVQRFRAFMSRAPLRSSPVLGAPSYGSLQSSNDSEEDFPVPRSQKVRGGLQRASFENGIGSSSNVQGSTPRRSHSSVRRRNSLYAERKRRPSSAASDVGMGPDSKYSFATGLAVPGNPVMQETPASSPYMTSDDENALDIDDDDSKSSSEDPPDNSPYAQVRASVPATDDISLSINTPRMWILSLLFSLTGSAANLFFSLRYPSVAITPIIALVLVHPLGKFWDVAFKQTGDPLEIFENGSLHHRELLSGEIDAPPVSLASRVRLWFAQGRWNEKEHACVYISSNVSFGFAFATDVIVEQHKFYNQDVPIIYQLLLIISTQVLGYAFAGLTRRFLVRPSAMIWPGTLMSTAMFSTMHKSINKKANGWSISRYKFFVIVWGGAFLWYFVPGLLMPALSYFNVITWLAPKNVVVSNLFGVASGLGMFPLTFDWAQIAYIGSPLLTPWWAAANIVTGLVLVIWIAAPILYYKNVLFSAYMPIVSAAVFDNAGRPYNVSRILTTDFLFDEKAYQDYSPVYLPITYVLSYGVQFAALTSLVTHTICWYGKDIWQQTKKAFEERREVPDMETYQPLRGSNSTIRQSFEIPRTSLHEPSQEILSGGEDVHCRLMRRYKDAPLTWYLIVFISMLAIAIFTVEYYPTHLPWYGLLLALGITSLFFIPVGIIMAVTNQHSSLYLICQLLCGIVFPGRPVANMIFVTYSYISSAQGIKFSSDLKLGHYMKIPPRILFGVQMMATLVSSLTQIGVLNWMFTFVPGLCTPEAINGFNCPIARVHFNGSILWGVVGPQRFFGPGGLYRPLVWAFLVGAIAPLGAWLLGRHSKKSFWRMVNFPILFGSLSWIPPATGLNFSIWALVCFVFNYVIRRRRTAWWEKYAMTLSAALDSGLAFAVVVVFFAFIYPGWVDGFKWWGTEIYKQGCDWIACPYKPLEPGQRFGQ</sequence>
<evidence type="ECO:0000256" key="7">
    <source>
        <dbReference type="ARBA" id="ARBA00022856"/>
    </source>
</evidence>
<feature type="transmembrane region" description="Helical" evidence="12">
    <location>
        <begin position="855"/>
        <end position="876"/>
    </location>
</feature>
<feature type="transmembrane region" description="Helical" evidence="12">
    <location>
        <begin position="649"/>
        <end position="667"/>
    </location>
</feature>